<protein>
    <submittedName>
        <fullName evidence="1">Uncharacterized protein</fullName>
    </submittedName>
</protein>
<dbReference type="AlphaFoldDB" id="A0AAQ4EL47"/>
<name>A0AAQ4EL47_AMBAM</name>
<proteinExistence type="predicted"/>
<dbReference type="Proteomes" id="UP001321473">
    <property type="component" value="Unassembled WGS sequence"/>
</dbReference>
<keyword evidence="2" id="KW-1185">Reference proteome</keyword>
<gene>
    <name evidence="1" type="ORF">V5799_031256</name>
</gene>
<reference evidence="1 2" key="1">
    <citation type="journal article" date="2023" name="Arcadia Sci">
        <title>De novo assembly of a long-read Amblyomma americanum tick genome.</title>
        <authorList>
            <person name="Chou S."/>
            <person name="Poskanzer K.E."/>
            <person name="Rollins M."/>
            <person name="Thuy-Boun P.S."/>
        </authorList>
    </citation>
    <scope>NUCLEOTIDE SEQUENCE [LARGE SCALE GENOMIC DNA]</scope>
    <source>
        <strain evidence="1">F_SG_1</strain>
        <tissue evidence="1">Salivary glands</tissue>
    </source>
</reference>
<sequence length="101" mass="11716">MLSWNASSHIILDGPPLRSFSGGFPQRSELWRQVRLYQDWLSATCYDRYPPWLAESKMRHIKRTTAHLTELWWSSYLSSLAAAFRHGGSYLLVLLLHTSHG</sequence>
<comment type="caution">
    <text evidence="1">The sequence shown here is derived from an EMBL/GenBank/DDBJ whole genome shotgun (WGS) entry which is preliminary data.</text>
</comment>
<dbReference type="EMBL" id="JARKHS020014182">
    <property type="protein sequence ID" value="KAK8775400.1"/>
    <property type="molecule type" value="Genomic_DNA"/>
</dbReference>
<accession>A0AAQ4EL47</accession>
<evidence type="ECO:0000313" key="2">
    <source>
        <dbReference type="Proteomes" id="UP001321473"/>
    </source>
</evidence>
<organism evidence="1 2">
    <name type="scientific">Amblyomma americanum</name>
    <name type="common">Lone star tick</name>
    <dbReference type="NCBI Taxonomy" id="6943"/>
    <lineage>
        <taxon>Eukaryota</taxon>
        <taxon>Metazoa</taxon>
        <taxon>Ecdysozoa</taxon>
        <taxon>Arthropoda</taxon>
        <taxon>Chelicerata</taxon>
        <taxon>Arachnida</taxon>
        <taxon>Acari</taxon>
        <taxon>Parasitiformes</taxon>
        <taxon>Ixodida</taxon>
        <taxon>Ixodoidea</taxon>
        <taxon>Ixodidae</taxon>
        <taxon>Amblyomminae</taxon>
        <taxon>Amblyomma</taxon>
    </lineage>
</organism>
<evidence type="ECO:0000313" key="1">
    <source>
        <dbReference type="EMBL" id="KAK8775400.1"/>
    </source>
</evidence>